<keyword evidence="7" id="KW-0813">Transport</keyword>
<keyword evidence="5 8" id="KW-1133">Transmembrane helix</keyword>
<keyword evidence="10" id="KW-1185">Reference proteome</keyword>
<keyword evidence="7" id="KW-0653">Protein transport</keyword>
<dbReference type="Gene3D" id="3.30.420.270">
    <property type="match status" value="1"/>
</dbReference>
<feature type="transmembrane region" description="Helical" evidence="8">
    <location>
        <begin position="26"/>
        <end position="46"/>
    </location>
</feature>
<evidence type="ECO:0000256" key="3">
    <source>
        <dbReference type="ARBA" id="ARBA00022475"/>
    </source>
</evidence>
<dbReference type="Proteomes" id="UP000317557">
    <property type="component" value="Unassembled WGS sequence"/>
</dbReference>
<comment type="subcellular location">
    <subcellularLocation>
        <location evidence="1">Cell membrane</location>
        <topology evidence="1">Single-pass membrane protein</topology>
    </subcellularLocation>
    <subcellularLocation>
        <location evidence="7">Cell membrane</location>
        <topology evidence="7">Single-pass type II membrane protein</topology>
    </subcellularLocation>
</comment>
<keyword evidence="4 7" id="KW-0812">Transmembrane</keyword>
<reference evidence="9 10" key="1">
    <citation type="submission" date="2017-05" db="EMBL/GenBank/DDBJ databases">
        <authorList>
            <person name="Varghese N."/>
            <person name="Submissions S."/>
        </authorList>
    </citation>
    <scope>NUCLEOTIDE SEQUENCE [LARGE SCALE GENOMIC DNA]</scope>
    <source>
        <strain evidence="9 10">DSM 21985</strain>
    </source>
</reference>
<evidence type="ECO:0000256" key="4">
    <source>
        <dbReference type="ARBA" id="ARBA00022692"/>
    </source>
</evidence>
<keyword evidence="3" id="KW-1003">Cell membrane</keyword>
<sequence length="137" mass="14910">MALDFRRGDKRLTPLSLFSQSSLTDIVLLLLIFFLLTSSFVTNFGIRVEVPRAESSAATDTQFISVAVTKEGEFYVDGDLTARGALASAIRQARNNKPDGTVVLRADKDAKVDDAVRVMNVSKALNLKIIMATEQGS</sequence>
<dbReference type="Pfam" id="PF02472">
    <property type="entry name" value="ExbD"/>
    <property type="match status" value="1"/>
</dbReference>
<dbReference type="GO" id="GO:0015031">
    <property type="term" value="P:protein transport"/>
    <property type="evidence" value="ECO:0007669"/>
    <property type="project" value="UniProtKB-KW"/>
</dbReference>
<proteinExistence type="inferred from homology"/>
<dbReference type="PANTHER" id="PTHR30558">
    <property type="entry name" value="EXBD MEMBRANE COMPONENT OF PMF-DRIVEN MACROMOLECULE IMPORT SYSTEM"/>
    <property type="match status" value="1"/>
</dbReference>
<gene>
    <name evidence="9" type="ORF">SAMN06265219_103186</name>
</gene>
<keyword evidence="6 8" id="KW-0472">Membrane</keyword>
<evidence type="ECO:0000256" key="1">
    <source>
        <dbReference type="ARBA" id="ARBA00004162"/>
    </source>
</evidence>
<dbReference type="OrthoDB" id="1524898at2"/>
<evidence type="ECO:0000313" key="9">
    <source>
        <dbReference type="EMBL" id="SMO51699.1"/>
    </source>
</evidence>
<evidence type="ECO:0000313" key="10">
    <source>
        <dbReference type="Proteomes" id="UP000317557"/>
    </source>
</evidence>
<dbReference type="AlphaFoldDB" id="A0A521BX08"/>
<organism evidence="9 10">
    <name type="scientific">Gracilimonas mengyeensis</name>
    <dbReference type="NCBI Taxonomy" id="1302730"/>
    <lineage>
        <taxon>Bacteria</taxon>
        <taxon>Pseudomonadati</taxon>
        <taxon>Balneolota</taxon>
        <taxon>Balneolia</taxon>
        <taxon>Balneolales</taxon>
        <taxon>Balneolaceae</taxon>
        <taxon>Gracilimonas</taxon>
    </lineage>
</organism>
<evidence type="ECO:0000256" key="5">
    <source>
        <dbReference type="ARBA" id="ARBA00022989"/>
    </source>
</evidence>
<dbReference type="RefSeq" id="WP_142453602.1">
    <property type="nucleotide sequence ID" value="NZ_FXTP01000003.1"/>
</dbReference>
<protein>
    <submittedName>
        <fullName evidence="9">Outer membrane transport energization protein ExbD</fullName>
    </submittedName>
</protein>
<name>A0A521BX08_9BACT</name>
<accession>A0A521BX08</accession>
<dbReference type="InterPro" id="IPR003400">
    <property type="entry name" value="ExbD"/>
</dbReference>
<evidence type="ECO:0000256" key="7">
    <source>
        <dbReference type="RuleBase" id="RU003879"/>
    </source>
</evidence>
<dbReference type="GO" id="GO:0005886">
    <property type="term" value="C:plasma membrane"/>
    <property type="evidence" value="ECO:0007669"/>
    <property type="project" value="UniProtKB-SubCell"/>
</dbReference>
<evidence type="ECO:0000256" key="8">
    <source>
        <dbReference type="SAM" id="Phobius"/>
    </source>
</evidence>
<evidence type="ECO:0000256" key="2">
    <source>
        <dbReference type="ARBA" id="ARBA00005811"/>
    </source>
</evidence>
<comment type="similarity">
    <text evidence="2 7">Belongs to the ExbD/TolR family.</text>
</comment>
<dbReference type="EMBL" id="FXTP01000003">
    <property type="protein sequence ID" value="SMO51699.1"/>
    <property type="molecule type" value="Genomic_DNA"/>
</dbReference>
<evidence type="ECO:0000256" key="6">
    <source>
        <dbReference type="ARBA" id="ARBA00023136"/>
    </source>
</evidence>
<dbReference type="GO" id="GO:0022857">
    <property type="term" value="F:transmembrane transporter activity"/>
    <property type="evidence" value="ECO:0007669"/>
    <property type="project" value="InterPro"/>
</dbReference>